<comment type="pathway">
    <text evidence="1">Carbohydrate metabolism; tricarboxylic acid cycle.</text>
</comment>
<dbReference type="HOGENOM" id="CLU_025068_2_1_2"/>
<dbReference type="PROSITE" id="PS00480">
    <property type="entry name" value="CITRATE_SYNTHASE"/>
    <property type="match status" value="1"/>
</dbReference>
<dbReference type="Proteomes" id="UP000006622">
    <property type="component" value="Chromosome"/>
</dbReference>
<dbReference type="NCBIfam" id="TIGR01800">
    <property type="entry name" value="cit_synth_II"/>
    <property type="match status" value="1"/>
</dbReference>
<dbReference type="PANTHER" id="PTHR11739:SF4">
    <property type="entry name" value="CITRATE SYNTHASE, PEROXISOMAL"/>
    <property type="match status" value="1"/>
</dbReference>
<sequence length="371" mass="41815">MDNRKKGLEDVIAVETKIAYIDGIKGILAYRGINVADLMDYSYEEVSHLLLKGYLPDESELSDYITTLRNERELDSGVIDILRICNKQADAMDVLRTAVSYISQYDADYNDNSVDANTRKAVKMIAKFPTIVAAFYRIINGLEPVSPDSELGHGANFLYMLKGTRPTELEAEIMEKDLILSAEHGLNASTFASRITASTLSDIHSAIISGICTLKGPLHGGARLGAMNMLDEIGSIDNVENFVEECIIAKKRIAGFGHRVYKTYDPRARVYRNLAKELSYEDAENGWYEIAERLEDVVNREFVKKSAKIIYPNVDFYAAVAYKYLSIPAQLSTSIFALGRVAGWTSHCLEQYEDNRLIRPRAKFIWRIYDK</sequence>
<dbReference type="EC" id="2.3.3.16" evidence="6"/>
<keyword evidence="10" id="KW-1185">Reference proteome</keyword>
<dbReference type="OrthoDB" id="21302at2157"/>
<comment type="catalytic activity">
    <reaction evidence="5 6">
        <text>oxaloacetate + acetyl-CoA + H2O = citrate + CoA + H(+)</text>
        <dbReference type="Rhea" id="RHEA:16845"/>
        <dbReference type="ChEBI" id="CHEBI:15377"/>
        <dbReference type="ChEBI" id="CHEBI:15378"/>
        <dbReference type="ChEBI" id="CHEBI:16452"/>
        <dbReference type="ChEBI" id="CHEBI:16947"/>
        <dbReference type="ChEBI" id="CHEBI:57287"/>
        <dbReference type="ChEBI" id="CHEBI:57288"/>
        <dbReference type="EC" id="2.3.3.16"/>
    </reaction>
</comment>
<keyword evidence="9" id="KW-0012">Acyltransferase</keyword>
<evidence type="ECO:0000256" key="4">
    <source>
        <dbReference type="ARBA" id="ARBA00022679"/>
    </source>
</evidence>
<evidence type="ECO:0000313" key="9">
    <source>
        <dbReference type="EMBL" id="AEH60532.1"/>
    </source>
</evidence>
<protein>
    <recommendedName>
        <fullName evidence="6 8">Citrate synthase</fullName>
        <ecNumber evidence="6">2.3.3.16</ecNumber>
    </recommendedName>
</protein>
<name>F7XK67_METZD</name>
<dbReference type="GeneID" id="10822276"/>
<organism evidence="9 10">
    <name type="scientific">Methanosalsum zhilinae (strain DSM 4017 / NBRC 107636 / OCM 62 / WeN5)</name>
    <name type="common">Methanohalophilus zhilinae</name>
    <dbReference type="NCBI Taxonomy" id="679901"/>
    <lineage>
        <taxon>Archaea</taxon>
        <taxon>Methanobacteriati</taxon>
        <taxon>Methanobacteriota</taxon>
        <taxon>Stenosarchaea group</taxon>
        <taxon>Methanomicrobia</taxon>
        <taxon>Methanosarcinales</taxon>
        <taxon>Methanosarcinaceae</taxon>
        <taxon>Methanosalsum</taxon>
    </lineage>
</organism>
<evidence type="ECO:0000256" key="3">
    <source>
        <dbReference type="ARBA" id="ARBA00022532"/>
    </source>
</evidence>
<dbReference type="GO" id="GO:0006099">
    <property type="term" value="P:tricarboxylic acid cycle"/>
    <property type="evidence" value="ECO:0007669"/>
    <property type="project" value="UniProtKB-UniPathway"/>
</dbReference>
<dbReference type="GO" id="GO:0036440">
    <property type="term" value="F:citrate synthase activity"/>
    <property type="evidence" value="ECO:0007669"/>
    <property type="project" value="UniProtKB-EC"/>
</dbReference>
<gene>
    <name evidence="9" type="ordered locus">Mzhil_0665</name>
</gene>
<evidence type="ECO:0000256" key="2">
    <source>
        <dbReference type="ARBA" id="ARBA00010566"/>
    </source>
</evidence>
<dbReference type="PRINTS" id="PR00143">
    <property type="entry name" value="CITRTSNTHASE"/>
</dbReference>
<evidence type="ECO:0000256" key="6">
    <source>
        <dbReference type="PIRNR" id="PIRNR001369"/>
    </source>
</evidence>
<dbReference type="InterPro" id="IPR016142">
    <property type="entry name" value="Citrate_synth-like_lrg_a-sub"/>
</dbReference>
<dbReference type="InterPro" id="IPR036969">
    <property type="entry name" value="Citrate_synthase_sf"/>
</dbReference>
<dbReference type="InterPro" id="IPR016143">
    <property type="entry name" value="Citrate_synth-like_sm_a-sub"/>
</dbReference>
<dbReference type="RefSeq" id="WP_013897971.1">
    <property type="nucleotide sequence ID" value="NC_015676.1"/>
</dbReference>
<feature type="active site" evidence="7">
    <location>
        <position position="315"/>
    </location>
</feature>
<dbReference type="InterPro" id="IPR011278">
    <property type="entry name" value="2-MeCitrate/Citrate_synth_II"/>
</dbReference>
<dbReference type="InterPro" id="IPR024176">
    <property type="entry name" value="Citrate_synthase_bac-typ"/>
</dbReference>
<feature type="active site" evidence="7">
    <location>
        <position position="258"/>
    </location>
</feature>
<dbReference type="PANTHER" id="PTHR11739">
    <property type="entry name" value="CITRATE SYNTHASE"/>
    <property type="match status" value="1"/>
</dbReference>
<reference evidence="9 10" key="1">
    <citation type="submission" date="2010-07" db="EMBL/GenBank/DDBJ databases">
        <title>The complete genome of Methanosalsum zhilinae DSM 4017.</title>
        <authorList>
            <consortium name="US DOE Joint Genome Institute (JGI-PGF)"/>
            <person name="Lucas S."/>
            <person name="Copeland A."/>
            <person name="Lapidus A."/>
            <person name="Glavina del Rio T."/>
            <person name="Dalin E."/>
            <person name="Tice H."/>
            <person name="Bruce D."/>
            <person name="Goodwin L."/>
            <person name="Pitluck S."/>
            <person name="Kyrpides N."/>
            <person name="Mavromatis K."/>
            <person name="Ovchinnikova G."/>
            <person name="Daligault H."/>
            <person name="Detter J.C."/>
            <person name="Han C."/>
            <person name="Tapia R."/>
            <person name="Larimer F."/>
            <person name="Land M."/>
            <person name="Hauser L."/>
            <person name="Markowitz V."/>
            <person name="Cheng J.-F."/>
            <person name="Hugenholtz P."/>
            <person name="Woyke T."/>
            <person name="Wu D."/>
            <person name="Spring S."/>
            <person name="Schueler E."/>
            <person name="Brambilla E."/>
            <person name="Klenk H.-P."/>
            <person name="Eisen J.A."/>
        </authorList>
    </citation>
    <scope>NUCLEOTIDE SEQUENCE [LARGE SCALE GENOMIC DNA]</scope>
    <source>
        <strain evidence="10">DSM 4017 / NBRC 107636 / OCM 62 / WeN5</strain>
    </source>
</reference>
<dbReference type="AlphaFoldDB" id="F7XK67"/>
<keyword evidence="3" id="KW-0816">Tricarboxylic acid cycle</keyword>
<dbReference type="GO" id="GO:0005737">
    <property type="term" value="C:cytoplasm"/>
    <property type="evidence" value="ECO:0007669"/>
    <property type="project" value="InterPro"/>
</dbReference>
<dbReference type="Gene3D" id="1.10.230.10">
    <property type="entry name" value="Cytochrome P450-Terp, domain 2"/>
    <property type="match status" value="1"/>
</dbReference>
<dbReference type="InterPro" id="IPR019810">
    <property type="entry name" value="Citrate_synthase_AS"/>
</dbReference>
<proteinExistence type="inferred from homology"/>
<evidence type="ECO:0000256" key="8">
    <source>
        <dbReference type="RuleBase" id="RU000441"/>
    </source>
</evidence>
<dbReference type="GO" id="GO:0005975">
    <property type="term" value="P:carbohydrate metabolic process"/>
    <property type="evidence" value="ECO:0007669"/>
    <property type="project" value="TreeGrafter"/>
</dbReference>
<dbReference type="InterPro" id="IPR002020">
    <property type="entry name" value="Citrate_synthase"/>
</dbReference>
<dbReference type="STRING" id="679901.Mzhil_0665"/>
<evidence type="ECO:0000256" key="1">
    <source>
        <dbReference type="ARBA" id="ARBA00005163"/>
    </source>
</evidence>
<keyword evidence="4 6" id="KW-0808">Transferase</keyword>
<evidence type="ECO:0000256" key="7">
    <source>
        <dbReference type="PIRSR" id="PIRSR001369-1"/>
    </source>
</evidence>
<comment type="similarity">
    <text evidence="2 6 8">Belongs to the citrate synthase family.</text>
</comment>
<dbReference type="EMBL" id="CP002101">
    <property type="protein sequence ID" value="AEH60532.1"/>
    <property type="molecule type" value="Genomic_DNA"/>
</dbReference>
<dbReference type="SUPFAM" id="SSF48256">
    <property type="entry name" value="Citrate synthase"/>
    <property type="match status" value="1"/>
</dbReference>
<dbReference type="PIRSF" id="PIRSF001369">
    <property type="entry name" value="Citrate_synth"/>
    <property type="match status" value="1"/>
</dbReference>
<dbReference type="Pfam" id="PF00285">
    <property type="entry name" value="Citrate_synt"/>
    <property type="match status" value="1"/>
</dbReference>
<evidence type="ECO:0000313" key="10">
    <source>
        <dbReference type="Proteomes" id="UP000006622"/>
    </source>
</evidence>
<dbReference type="Gene3D" id="1.10.580.10">
    <property type="entry name" value="Citrate Synthase, domain 1"/>
    <property type="match status" value="1"/>
</dbReference>
<accession>F7XK67</accession>
<dbReference type="KEGG" id="mzh:Mzhil_0665"/>
<evidence type="ECO:0000256" key="5">
    <source>
        <dbReference type="ARBA" id="ARBA00049288"/>
    </source>
</evidence>
<dbReference type="UniPathway" id="UPA00223"/>